<dbReference type="PANTHER" id="PTHR45720">
    <property type="entry name" value="CHLORIDE CHANNEL PROTEIN 2"/>
    <property type="match status" value="1"/>
</dbReference>
<dbReference type="GO" id="GO:0005247">
    <property type="term" value="F:voltage-gated chloride channel activity"/>
    <property type="evidence" value="ECO:0007669"/>
    <property type="project" value="TreeGrafter"/>
</dbReference>
<dbReference type="AlphaFoldDB" id="A0A7K4SCN0"/>
<sequence length="892" mass="98325">MYGRYTQDLGTFAKDEAARLRLQQGQGEGDTLRPRRPSELLEYTKGRCAPCRVCALQCQRFLISKVGEDWIFLILLGLVMALVGDMSNPFLALCLLRCPGCLYVYLCVPLHPSATQLFLGPHATLLLVPAAPPAGDRPYALPGKPLNHPTACPWGWPDPRGPCTNVGSGWEACQAPGACLGFAASLVHFPLVPGVLFSIEVTSTFFAVRNYWRGFFAATFSAFIFRVLAVWNKDEGISSRVRGMGVPLCGPADPCHPPTETITALFKTRFRLDFPFDLQELPAFAVIGIASGFGGALFVYLNRKIVQFMRRQKTINRFLMKKRLLFPALVTLLISTLTFPPGFGQFMAGQVPTMGWHTTSPPWGHHQPWLNPVPCQLTQKDTLVTLFDNQTWAKQELSDEFEYLGILEAWCHPRSNVFVTLVIFIIMKFWMSALATTIPVPCGAFMPVFVIGAAFGRLVGESMAAWFPDGIHTDSNTYRIVPGGYAVVGAAALSGAVTHTVSTAVIVFELTGQISHILPVMIAVILANTVAQSLQPSLYDSIIRIKKLPYLPELGWGHHDKYNVRVEDIMVRDIRYVSLNCKYRDLQHVLQSTKMKNLPLVESAESMILLGSIERAQVGALLSQQLSPQRRLQALRQKALVEDEHRLSDASIRFQISTEASSGTPARITPRKPLKPALKRVPSTLVEPPPGKSVPGPPSPSLHSPTDTHSLPTADTGIALRSLFCANTTAEPTEAQGTAYRKAKHVRISITEDMFLGDKMTPEEILEWEEQQLDQLVDFSSAKIDPAPFQLVEHTSLHKTHTVFSLLGLDHAYVTSIGRLVGMVSLKELRKAIEGSLTAKGVKVRPPLASFRDSIASISEPDTTALRQLWDRHQHHPMPREAGPGGDGEEDA</sequence>
<gene>
    <name evidence="13" type="primary">Clcn2</name>
    <name evidence="13" type="ORF">COLPIC_R05101</name>
</gene>
<evidence type="ECO:0000256" key="6">
    <source>
        <dbReference type="ARBA" id="ARBA00023065"/>
    </source>
</evidence>
<evidence type="ECO:0000256" key="11">
    <source>
        <dbReference type="SAM" id="MobiDB-lite"/>
    </source>
</evidence>
<protein>
    <submittedName>
        <fullName evidence="13">CLCN2 protein</fullName>
    </submittedName>
</protein>
<evidence type="ECO:0000256" key="2">
    <source>
        <dbReference type="ARBA" id="ARBA00022448"/>
    </source>
</evidence>
<keyword evidence="9" id="KW-0869">Chloride channel</keyword>
<feature type="region of interest" description="Disordered" evidence="11">
    <location>
        <begin position="658"/>
        <end position="713"/>
    </location>
</feature>
<keyword evidence="7" id="KW-0129">CBS domain</keyword>
<dbReference type="InterPro" id="IPR001807">
    <property type="entry name" value="ClC"/>
</dbReference>
<proteinExistence type="predicted"/>
<organism evidence="13 14">
    <name type="scientific">Columbina picui</name>
    <name type="common">Picui ground-dove</name>
    <dbReference type="NCBI Taxonomy" id="115618"/>
    <lineage>
        <taxon>Eukaryota</taxon>
        <taxon>Metazoa</taxon>
        <taxon>Chordata</taxon>
        <taxon>Craniata</taxon>
        <taxon>Vertebrata</taxon>
        <taxon>Euteleostomi</taxon>
        <taxon>Archelosauria</taxon>
        <taxon>Archosauria</taxon>
        <taxon>Dinosauria</taxon>
        <taxon>Saurischia</taxon>
        <taxon>Theropoda</taxon>
        <taxon>Coelurosauria</taxon>
        <taxon>Aves</taxon>
        <taxon>Neognathae</taxon>
        <taxon>Neoaves</taxon>
        <taxon>Columbimorphae</taxon>
        <taxon>Columbiformes</taxon>
        <taxon>Columbidae</taxon>
        <taxon>Columbina</taxon>
    </lineage>
</organism>
<keyword evidence="8 12" id="KW-0472">Membrane</keyword>
<feature type="non-terminal residue" evidence="13">
    <location>
        <position position="892"/>
    </location>
</feature>
<dbReference type="PRINTS" id="PR00762">
    <property type="entry name" value="CLCHANNEL"/>
</dbReference>
<keyword evidence="5 12" id="KW-1133">Transmembrane helix</keyword>
<dbReference type="GO" id="GO:0034707">
    <property type="term" value="C:chloride channel complex"/>
    <property type="evidence" value="ECO:0007669"/>
    <property type="project" value="UniProtKB-KW"/>
</dbReference>
<dbReference type="SUPFAM" id="SSF81340">
    <property type="entry name" value="Clc chloride channel"/>
    <property type="match status" value="1"/>
</dbReference>
<feature type="transmembrane region" description="Helical" evidence="12">
    <location>
        <begin position="324"/>
        <end position="343"/>
    </location>
</feature>
<feature type="transmembrane region" description="Helical" evidence="12">
    <location>
        <begin position="70"/>
        <end position="95"/>
    </location>
</feature>
<dbReference type="InterPro" id="IPR014743">
    <property type="entry name" value="Cl-channel_core"/>
</dbReference>
<evidence type="ECO:0000256" key="9">
    <source>
        <dbReference type="ARBA" id="ARBA00023173"/>
    </source>
</evidence>
<feature type="compositionally biased region" description="Polar residues" evidence="11">
    <location>
        <begin position="702"/>
        <end position="713"/>
    </location>
</feature>
<reference evidence="13 14" key="1">
    <citation type="submission" date="2019-09" db="EMBL/GenBank/DDBJ databases">
        <title>Bird 10,000 Genomes (B10K) Project - Family phase.</title>
        <authorList>
            <person name="Zhang G."/>
        </authorList>
    </citation>
    <scope>NUCLEOTIDE SEQUENCE [LARGE SCALE GENOMIC DNA]</scope>
    <source>
        <strain evidence="13">B10K-DU-021-26</strain>
        <tissue evidence="13">Mixed tissue sample</tissue>
    </source>
</reference>
<keyword evidence="14" id="KW-1185">Reference proteome</keyword>
<dbReference type="SUPFAM" id="SSF54631">
    <property type="entry name" value="CBS-domain pair"/>
    <property type="match status" value="1"/>
</dbReference>
<evidence type="ECO:0000256" key="4">
    <source>
        <dbReference type="ARBA" id="ARBA00022737"/>
    </source>
</evidence>
<feature type="transmembrane region" description="Helical" evidence="12">
    <location>
        <begin position="211"/>
        <end position="231"/>
    </location>
</feature>
<dbReference type="Pfam" id="PF00654">
    <property type="entry name" value="Voltage_CLC"/>
    <property type="match status" value="1"/>
</dbReference>
<dbReference type="FunFam" id="3.10.580.10:FF:000102">
    <property type="entry name" value="Chloride channel, voltage-sensitive 2a"/>
    <property type="match status" value="1"/>
</dbReference>
<evidence type="ECO:0000256" key="12">
    <source>
        <dbReference type="SAM" id="Phobius"/>
    </source>
</evidence>
<feature type="non-terminal residue" evidence="13">
    <location>
        <position position="1"/>
    </location>
</feature>
<keyword evidence="6" id="KW-0406">Ion transport</keyword>
<feature type="compositionally biased region" description="Pro residues" evidence="11">
    <location>
        <begin position="687"/>
        <end position="700"/>
    </location>
</feature>
<keyword evidence="4" id="KW-0677">Repeat</keyword>
<dbReference type="OrthoDB" id="4564at2759"/>
<dbReference type="FunFam" id="3.10.580.10:FF:000019">
    <property type="entry name" value="Chloride voltage-gated channel 2"/>
    <property type="match status" value="1"/>
</dbReference>
<evidence type="ECO:0000256" key="1">
    <source>
        <dbReference type="ARBA" id="ARBA00004141"/>
    </source>
</evidence>
<dbReference type="InterPro" id="IPR046342">
    <property type="entry name" value="CBS_dom_sf"/>
</dbReference>
<name>A0A7K4SCN0_COLPI</name>
<dbReference type="InterPro" id="IPR050970">
    <property type="entry name" value="Cl_channel_volt-gated"/>
</dbReference>
<dbReference type="Proteomes" id="UP000530263">
    <property type="component" value="Unassembled WGS sequence"/>
</dbReference>
<feature type="transmembrane region" description="Helical" evidence="12">
    <location>
        <begin position="487"/>
        <end position="510"/>
    </location>
</feature>
<comment type="subcellular location">
    <subcellularLocation>
        <location evidence="1">Membrane</location>
        <topology evidence="1">Multi-pass membrane protein</topology>
    </subcellularLocation>
</comment>
<feature type="transmembrane region" description="Helical" evidence="12">
    <location>
        <begin position="175"/>
        <end position="199"/>
    </location>
</feature>
<evidence type="ECO:0000256" key="10">
    <source>
        <dbReference type="ARBA" id="ARBA00023214"/>
    </source>
</evidence>
<dbReference type="GO" id="GO:0005886">
    <property type="term" value="C:plasma membrane"/>
    <property type="evidence" value="ECO:0007669"/>
    <property type="project" value="TreeGrafter"/>
</dbReference>
<evidence type="ECO:0000313" key="13">
    <source>
        <dbReference type="EMBL" id="NWQ82649.1"/>
    </source>
</evidence>
<evidence type="ECO:0000256" key="5">
    <source>
        <dbReference type="ARBA" id="ARBA00022989"/>
    </source>
</evidence>
<keyword evidence="2" id="KW-0813">Transport</keyword>
<keyword evidence="3 12" id="KW-0812">Transmembrane</keyword>
<dbReference type="EMBL" id="VYZG01002480">
    <property type="protein sequence ID" value="NWQ82649.1"/>
    <property type="molecule type" value="Genomic_DNA"/>
</dbReference>
<dbReference type="Gene3D" id="3.10.580.10">
    <property type="entry name" value="CBS-domain"/>
    <property type="match status" value="2"/>
</dbReference>
<evidence type="ECO:0000256" key="3">
    <source>
        <dbReference type="ARBA" id="ARBA00022692"/>
    </source>
</evidence>
<evidence type="ECO:0000256" key="8">
    <source>
        <dbReference type="ARBA" id="ARBA00023136"/>
    </source>
</evidence>
<keyword evidence="9" id="KW-0407">Ion channel</keyword>
<comment type="caution">
    <text evidence="13">The sequence shown here is derived from an EMBL/GenBank/DDBJ whole genome shotgun (WGS) entry which is preliminary data.</text>
</comment>
<dbReference type="FunFam" id="1.10.3080.10:FF:000033">
    <property type="entry name" value="Chloride channel, voltage-sensitive 1"/>
    <property type="match status" value="1"/>
</dbReference>
<evidence type="ECO:0000313" key="14">
    <source>
        <dbReference type="Proteomes" id="UP000530263"/>
    </source>
</evidence>
<keyword evidence="10" id="KW-0868">Chloride</keyword>
<dbReference type="Gene3D" id="1.10.3080.10">
    <property type="entry name" value="Clc chloride channel"/>
    <property type="match status" value="1"/>
</dbReference>
<accession>A0A7K4SCN0</accession>
<evidence type="ECO:0000256" key="7">
    <source>
        <dbReference type="ARBA" id="ARBA00023122"/>
    </source>
</evidence>
<feature type="compositionally biased region" description="Basic residues" evidence="11">
    <location>
        <begin position="669"/>
        <end position="678"/>
    </location>
</feature>
<feature type="transmembrane region" description="Helical" evidence="12">
    <location>
        <begin position="445"/>
        <end position="467"/>
    </location>
</feature>
<dbReference type="PANTHER" id="PTHR45720:SF6">
    <property type="entry name" value="CHLORIDE CHANNEL PROTEIN 2"/>
    <property type="match status" value="1"/>
</dbReference>
<feature type="transmembrane region" description="Helical" evidence="12">
    <location>
        <begin position="281"/>
        <end position="303"/>
    </location>
</feature>